<protein>
    <recommendedName>
        <fullName evidence="1">Glycoside hydrolase 123 catalytic domain-containing protein</fullName>
    </recommendedName>
</protein>
<dbReference type="Proteomes" id="UP000182149">
    <property type="component" value="Unassembled WGS sequence"/>
</dbReference>
<dbReference type="EMBL" id="JXKD01000008">
    <property type="protein sequence ID" value="OJG10460.1"/>
    <property type="molecule type" value="Genomic_DNA"/>
</dbReference>
<organism evidence="2 3">
    <name type="scientific">Enterococcus aquimarinus</name>
    <dbReference type="NCBI Taxonomy" id="328396"/>
    <lineage>
        <taxon>Bacteria</taxon>
        <taxon>Bacillati</taxon>
        <taxon>Bacillota</taxon>
        <taxon>Bacilli</taxon>
        <taxon>Lactobacillales</taxon>
        <taxon>Enterococcaceae</taxon>
        <taxon>Enterococcus</taxon>
    </lineage>
</organism>
<feature type="domain" description="Glycoside hydrolase 123 catalytic" evidence="1">
    <location>
        <begin position="159"/>
        <end position="479"/>
    </location>
</feature>
<accession>A0A1L8QSI5</accession>
<dbReference type="Pfam" id="PF13320">
    <property type="entry name" value="GH123_cat"/>
    <property type="match status" value="1"/>
</dbReference>
<dbReference type="RefSeq" id="WP_071874934.1">
    <property type="nucleotide sequence ID" value="NZ_JBHSHF010000017.1"/>
</dbReference>
<keyword evidence="3" id="KW-1185">Reference proteome</keyword>
<dbReference type="InterPro" id="IPR017853">
    <property type="entry name" value="GH"/>
</dbReference>
<dbReference type="InterPro" id="IPR025150">
    <property type="entry name" value="GH123_cat"/>
</dbReference>
<reference evidence="2 3" key="1">
    <citation type="submission" date="2014-12" db="EMBL/GenBank/DDBJ databases">
        <title>Draft genome sequences of 29 type strains of Enterococci.</title>
        <authorList>
            <person name="Zhong Z."/>
            <person name="Sun Z."/>
            <person name="Liu W."/>
            <person name="Zhang W."/>
            <person name="Zhang H."/>
        </authorList>
    </citation>
    <scope>NUCLEOTIDE SEQUENCE [LARGE SCALE GENOMIC DNA]</scope>
    <source>
        <strain evidence="2 3">DSM 17690</strain>
    </source>
</reference>
<dbReference type="OrthoDB" id="197680at2"/>
<gene>
    <name evidence="2" type="ORF">RU93_GL002239</name>
</gene>
<comment type="caution">
    <text evidence="2">The sequence shown here is derived from an EMBL/GenBank/DDBJ whole genome shotgun (WGS) entry which is preliminary data.</text>
</comment>
<sequence length="549" mass="63546">MKINWFALNGIKPFDKPEEEKTTKIKVGWLNEAKDYYFSLDDMTEEPYRLTVTGFADCEVELYQLNSTQAHIGRGVTWGEIPQAPEASFYDCLQPFVIQEEVPISSYHLFCLRLTGTAPGKWQGEIRATQGKISVSKTLTFEVLPLLLPAQTAPTLELWQYPFAVARYYQIEPKDYFNKAHCERIAESLAYYAEAGGDTIVTTIVHDPWNHQTYDAYPSLVTWQQSGEKMTFDFTWFDQYVALCLALGINQKIKCFSMLPWEDKIYYFDEAGVLQERIYPVDSPQWQKIWRDFLTAFVQHLEEKGWFDITYIAIDERPAETLTNVLQLIKEHPNQEGKMLKVSCALNYQSFDHTLLEQIADLAIGQPHLGDQTVFRQWCEQRRTKGLTTSIYNCVGDYPAMFLYSHPFESQWVIWNTVAYGADGFLRWALDAWVKDPLVNGSHWYWESGDPFLLYPGTNGTMMSLRFQQMQQALNDSRKYLFLQKKQPALVSEVTQLLDGWPQLSGKTNDYGAQVPFSENETLQLIQTIQQMHDLLEKGARAYLKESNK</sequence>
<dbReference type="STRING" id="328396.RU93_GL002239"/>
<dbReference type="SUPFAM" id="SSF51445">
    <property type="entry name" value="(Trans)glycosidases"/>
    <property type="match status" value="1"/>
</dbReference>
<name>A0A1L8QSI5_9ENTE</name>
<evidence type="ECO:0000313" key="2">
    <source>
        <dbReference type="EMBL" id="OJG10460.1"/>
    </source>
</evidence>
<evidence type="ECO:0000259" key="1">
    <source>
        <dbReference type="Pfam" id="PF13320"/>
    </source>
</evidence>
<dbReference type="AlphaFoldDB" id="A0A1L8QSI5"/>
<proteinExistence type="predicted"/>
<evidence type="ECO:0000313" key="3">
    <source>
        <dbReference type="Proteomes" id="UP000182149"/>
    </source>
</evidence>